<dbReference type="Pfam" id="PF13387">
    <property type="entry name" value="Lnb_N"/>
    <property type="match status" value="1"/>
</dbReference>
<gene>
    <name evidence="3" type="ORF">OM960_04275</name>
</gene>
<dbReference type="InterPro" id="IPR025178">
    <property type="entry name" value="Lnb_N"/>
</dbReference>
<feature type="domain" description="Lnb N-terminal periplasmic" evidence="2">
    <location>
        <begin position="124"/>
        <end position="268"/>
    </location>
</feature>
<feature type="transmembrane region" description="Helical" evidence="1">
    <location>
        <begin position="64"/>
        <end position="82"/>
    </location>
</feature>
<keyword evidence="1" id="KW-1133">Transmembrane helix</keyword>
<organism evidence="3 4">
    <name type="scientific">Defluviimonas salinarum</name>
    <dbReference type="NCBI Taxonomy" id="2992147"/>
    <lineage>
        <taxon>Bacteria</taxon>
        <taxon>Pseudomonadati</taxon>
        <taxon>Pseudomonadota</taxon>
        <taxon>Alphaproteobacteria</taxon>
        <taxon>Rhodobacterales</taxon>
        <taxon>Paracoccaceae</taxon>
        <taxon>Albidovulum</taxon>
    </lineage>
</organism>
<protein>
    <submittedName>
        <fullName evidence="3">DUF4105 domain-containing protein</fullName>
    </submittedName>
</protein>
<keyword evidence="1" id="KW-0812">Transmembrane</keyword>
<sequence length="330" mass="37175">MIVPIAVIAGRALQVVLAAGLIGWTALLGYFQLGAPWWQVFFAVIVALLLGLLVLLWRRHWRRVWIAMGLVLVGAGLWWSTLVPRADRDWKPEVAHGVTAEIGPDKVTLNNVRNFGWTSETEADERWERRVVDPGAITSVDIILSVWDSPDIAHTLVSFGFDDGQHVVFSSEIRKERDEEFSSLGGFFRKFELVLIAADERDIVRLRTDLRGEQVSLYPITMEAGQRERLFLSFLELGNDLDRAPRWYNTLTSNCTTVPYHLAAQLSDRVVFDPRVILSGRLPGYLRDIGVLRPDLTAEEVAARASLGRLGPALADGTEFSRRMRVKWDG</sequence>
<reference evidence="3 4" key="1">
    <citation type="submission" date="2022-10" db="EMBL/GenBank/DDBJ databases">
        <title>Defluviimonas sp. CAU 1641 isolated from mud.</title>
        <authorList>
            <person name="Kim W."/>
        </authorList>
    </citation>
    <scope>NUCLEOTIDE SEQUENCE [LARGE SCALE GENOMIC DNA]</scope>
    <source>
        <strain evidence="3 4">CAU 1641</strain>
    </source>
</reference>
<evidence type="ECO:0000313" key="4">
    <source>
        <dbReference type="Proteomes" id="UP001207582"/>
    </source>
</evidence>
<evidence type="ECO:0000256" key="1">
    <source>
        <dbReference type="SAM" id="Phobius"/>
    </source>
</evidence>
<comment type="caution">
    <text evidence="3">The sequence shown here is derived from an EMBL/GenBank/DDBJ whole genome shotgun (WGS) entry which is preliminary data.</text>
</comment>
<evidence type="ECO:0000259" key="2">
    <source>
        <dbReference type="Pfam" id="PF13387"/>
    </source>
</evidence>
<evidence type="ECO:0000313" key="3">
    <source>
        <dbReference type="EMBL" id="MCW3780800.1"/>
    </source>
</evidence>
<feature type="transmembrane region" description="Helical" evidence="1">
    <location>
        <begin position="12"/>
        <end position="31"/>
    </location>
</feature>
<accession>A0ABT3IZF4</accession>
<name>A0ABT3IZF4_9RHOB</name>
<feature type="transmembrane region" description="Helical" evidence="1">
    <location>
        <begin position="37"/>
        <end position="57"/>
    </location>
</feature>
<dbReference type="EMBL" id="JAPDOG010000003">
    <property type="protein sequence ID" value="MCW3780800.1"/>
    <property type="molecule type" value="Genomic_DNA"/>
</dbReference>
<keyword evidence="1" id="KW-0472">Membrane</keyword>
<proteinExistence type="predicted"/>
<dbReference type="Proteomes" id="UP001207582">
    <property type="component" value="Unassembled WGS sequence"/>
</dbReference>
<dbReference type="RefSeq" id="WP_264771159.1">
    <property type="nucleotide sequence ID" value="NZ_JAPDOG010000003.1"/>
</dbReference>
<keyword evidence="4" id="KW-1185">Reference proteome</keyword>